<accession>A0A2P2KDE0</accession>
<name>A0A2P2KDE0_RHIMU</name>
<reference evidence="2" key="1">
    <citation type="submission" date="2018-02" db="EMBL/GenBank/DDBJ databases">
        <title>Rhizophora mucronata_Transcriptome.</title>
        <authorList>
            <person name="Meera S.P."/>
            <person name="Sreeshan A."/>
            <person name="Augustine A."/>
        </authorList>
    </citation>
    <scope>NUCLEOTIDE SEQUENCE</scope>
    <source>
        <tissue evidence="2">Leaf</tissue>
    </source>
</reference>
<protein>
    <submittedName>
        <fullName evidence="2">Calcineurin subunit B-like</fullName>
    </submittedName>
</protein>
<dbReference type="AlphaFoldDB" id="A0A2P2KDE0"/>
<evidence type="ECO:0000313" key="2">
    <source>
        <dbReference type="EMBL" id="MBX03661.1"/>
    </source>
</evidence>
<dbReference type="EMBL" id="GGEC01023177">
    <property type="protein sequence ID" value="MBX03661.1"/>
    <property type="molecule type" value="Transcribed_RNA"/>
</dbReference>
<proteinExistence type="predicted"/>
<evidence type="ECO:0000256" key="1">
    <source>
        <dbReference type="SAM" id="MobiDB-lite"/>
    </source>
</evidence>
<feature type="region of interest" description="Disordered" evidence="1">
    <location>
        <begin position="132"/>
        <end position="152"/>
    </location>
</feature>
<sequence length="152" mass="16747">MVQLFGNSNKPLLLDIDTYGEMANCSDTTRRSPSSAALTTVILAPDFSLLEPQLPYSDQNFLESLQSQIKLARNLLCSRLLQGLGSTLDSIFWCNVARGLNADKNATKSLKFNPSTILKNLWERGLTANSGTDMTSSAEMKPAPFRSSWQNL</sequence>
<organism evidence="2">
    <name type="scientific">Rhizophora mucronata</name>
    <name type="common">Asiatic mangrove</name>
    <dbReference type="NCBI Taxonomy" id="61149"/>
    <lineage>
        <taxon>Eukaryota</taxon>
        <taxon>Viridiplantae</taxon>
        <taxon>Streptophyta</taxon>
        <taxon>Embryophyta</taxon>
        <taxon>Tracheophyta</taxon>
        <taxon>Spermatophyta</taxon>
        <taxon>Magnoliopsida</taxon>
        <taxon>eudicotyledons</taxon>
        <taxon>Gunneridae</taxon>
        <taxon>Pentapetalae</taxon>
        <taxon>rosids</taxon>
        <taxon>fabids</taxon>
        <taxon>Malpighiales</taxon>
        <taxon>Rhizophoraceae</taxon>
        <taxon>Rhizophora</taxon>
    </lineage>
</organism>